<evidence type="ECO:0000256" key="3">
    <source>
        <dbReference type="ARBA" id="ARBA00022692"/>
    </source>
</evidence>
<dbReference type="PANTHER" id="PTHR43079">
    <property type="entry name" value="PROBABLE CADMIUM/ZINC-TRANSPORTING ATPASE HMA1"/>
    <property type="match status" value="1"/>
</dbReference>
<dbReference type="PRINTS" id="PR00120">
    <property type="entry name" value="HATPASE"/>
</dbReference>
<comment type="caution">
    <text evidence="14">The sequence shown here is derived from an EMBL/GenBank/DDBJ whole genome shotgun (WGS) entry which is preliminary data.</text>
</comment>
<dbReference type="SUPFAM" id="SSF56784">
    <property type="entry name" value="HAD-like"/>
    <property type="match status" value="1"/>
</dbReference>
<protein>
    <submittedName>
        <fullName evidence="14">Cadmium-translocating P-type ATPase</fullName>
    </submittedName>
</protein>
<organism evidence="14 15">
    <name type="scientific">Candidatus Enterococcus murrayae</name>
    <dbReference type="NCBI Taxonomy" id="2815321"/>
    <lineage>
        <taxon>Bacteria</taxon>
        <taxon>Bacillati</taxon>
        <taxon>Bacillota</taxon>
        <taxon>Bacilli</taxon>
        <taxon>Lactobacillales</taxon>
        <taxon>Enterococcaceae</taxon>
        <taxon>Enterococcus</taxon>
    </lineage>
</organism>
<dbReference type="InterPro" id="IPR023298">
    <property type="entry name" value="ATPase_P-typ_TM_dom_sf"/>
</dbReference>
<dbReference type="EMBL" id="JAFLVR010000013">
    <property type="protein sequence ID" value="MBO0451900.1"/>
    <property type="molecule type" value="Genomic_DNA"/>
</dbReference>
<dbReference type="Gene3D" id="3.40.1110.10">
    <property type="entry name" value="Calcium-transporting ATPase, cytoplasmic domain N"/>
    <property type="match status" value="1"/>
</dbReference>
<reference evidence="14 15" key="1">
    <citation type="submission" date="2021-03" db="EMBL/GenBank/DDBJ databases">
        <title>Enterococcal diversity collection.</title>
        <authorList>
            <person name="Gilmore M.S."/>
            <person name="Schwartzman J."/>
            <person name="Van Tyne D."/>
            <person name="Martin M."/>
            <person name="Earl A.M."/>
            <person name="Manson A.L."/>
            <person name="Straub T."/>
            <person name="Salamzade R."/>
            <person name="Saavedra J."/>
            <person name="Lebreton F."/>
            <person name="Prichula J."/>
            <person name="Schaufler K."/>
            <person name="Gaca A."/>
            <person name="Sgardioli B."/>
            <person name="Wagenaar J."/>
            <person name="Strong T."/>
        </authorList>
    </citation>
    <scope>NUCLEOTIDE SEQUENCE [LARGE SCALE GENOMIC DNA]</scope>
    <source>
        <strain evidence="14 15">MJM16</strain>
    </source>
</reference>
<dbReference type="Gene3D" id="2.70.150.10">
    <property type="entry name" value="Calcium-transporting ATPase, cytoplasmic transduction domain A"/>
    <property type="match status" value="1"/>
</dbReference>
<dbReference type="InterPro" id="IPR027256">
    <property type="entry name" value="P-typ_ATPase_IB"/>
</dbReference>
<keyword evidence="8" id="KW-1278">Translocase</keyword>
<dbReference type="SUPFAM" id="SSF81653">
    <property type="entry name" value="Calcium ATPase, transduction domain A"/>
    <property type="match status" value="1"/>
</dbReference>
<dbReference type="InterPro" id="IPR051949">
    <property type="entry name" value="Cation_Transport_ATPase"/>
</dbReference>
<evidence type="ECO:0000256" key="11">
    <source>
        <dbReference type="RuleBase" id="RU362081"/>
    </source>
</evidence>
<evidence type="ECO:0000256" key="6">
    <source>
        <dbReference type="ARBA" id="ARBA00022840"/>
    </source>
</evidence>
<keyword evidence="5 11" id="KW-0547">Nucleotide-binding</keyword>
<evidence type="ECO:0000256" key="8">
    <source>
        <dbReference type="ARBA" id="ARBA00022967"/>
    </source>
</evidence>
<dbReference type="SFLD" id="SFLDF00027">
    <property type="entry name" value="p-type_atpase"/>
    <property type="match status" value="1"/>
</dbReference>
<feature type="transmembrane region" description="Helical" evidence="11">
    <location>
        <begin position="93"/>
        <end position="111"/>
    </location>
</feature>
<evidence type="ECO:0000256" key="7">
    <source>
        <dbReference type="ARBA" id="ARBA00022842"/>
    </source>
</evidence>
<dbReference type="InterPro" id="IPR023214">
    <property type="entry name" value="HAD_sf"/>
</dbReference>
<dbReference type="NCBIfam" id="TIGR01525">
    <property type="entry name" value="ATPase-IB_hvy"/>
    <property type="match status" value="1"/>
</dbReference>
<dbReference type="NCBIfam" id="TIGR01512">
    <property type="entry name" value="ATPase-IB2_Cd"/>
    <property type="match status" value="1"/>
</dbReference>
<keyword evidence="4 11" id="KW-0479">Metal-binding</keyword>
<evidence type="ECO:0000313" key="15">
    <source>
        <dbReference type="Proteomes" id="UP000664495"/>
    </source>
</evidence>
<feature type="transmembrane region" description="Helical" evidence="11">
    <location>
        <begin position="623"/>
        <end position="642"/>
    </location>
</feature>
<feature type="transmembrane region" description="Helical" evidence="11">
    <location>
        <begin position="269"/>
        <end position="288"/>
    </location>
</feature>
<keyword evidence="3 11" id="KW-0812">Transmembrane</keyword>
<dbReference type="NCBIfam" id="TIGR01494">
    <property type="entry name" value="ATPase_P-type"/>
    <property type="match status" value="1"/>
</dbReference>
<evidence type="ECO:0000256" key="1">
    <source>
        <dbReference type="ARBA" id="ARBA00004141"/>
    </source>
</evidence>
<dbReference type="SFLD" id="SFLDS00003">
    <property type="entry name" value="Haloacid_Dehalogenase"/>
    <property type="match status" value="1"/>
</dbReference>
<dbReference type="SFLD" id="SFLDG00002">
    <property type="entry name" value="C1.7:_P-type_atpase_like"/>
    <property type="match status" value="1"/>
</dbReference>
<dbReference type="PRINTS" id="PR00119">
    <property type="entry name" value="CATATPASE"/>
</dbReference>
<dbReference type="InterPro" id="IPR018303">
    <property type="entry name" value="ATPase_P-typ_P_site"/>
</dbReference>
<keyword evidence="9 11" id="KW-1133">Transmembrane helix</keyword>
<feature type="transmembrane region" description="Helical" evidence="11">
    <location>
        <begin position="300"/>
        <end position="323"/>
    </location>
</feature>
<dbReference type="Pfam" id="PF00702">
    <property type="entry name" value="Hydrolase"/>
    <property type="match status" value="1"/>
</dbReference>
<feature type="transmembrane region" description="Helical" evidence="11">
    <location>
        <begin position="597"/>
        <end position="617"/>
    </location>
</feature>
<feature type="region of interest" description="Disordered" evidence="12">
    <location>
        <begin position="1"/>
        <end position="27"/>
    </location>
</feature>
<dbReference type="InterPro" id="IPR044492">
    <property type="entry name" value="P_typ_ATPase_HD_dom"/>
</dbReference>
<dbReference type="SUPFAM" id="SSF81665">
    <property type="entry name" value="Calcium ATPase, transmembrane domain M"/>
    <property type="match status" value="1"/>
</dbReference>
<comment type="similarity">
    <text evidence="2 11">Belongs to the cation transport ATPase (P-type) (TC 3.A.3) family. Type IB subfamily.</text>
</comment>
<accession>A0ABS3HEL7</accession>
<evidence type="ECO:0000256" key="4">
    <source>
        <dbReference type="ARBA" id="ARBA00022723"/>
    </source>
</evidence>
<comment type="subcellular location">
    <subcellularLocation>
        <location evidence="11">Cell membrane</location>
    </subcellularLocation>
    <subcellularLocation>
        <location evidence="1">Membrane</location>
        <topology evidence="1">Multi-pass membrane protein</topology>
    </subcellularLocation>
</comment>
<feature type="transmembrane region" description="Helical" evidence="11">
    <location>
        <begin position="58"/>
        <end position="81"/>
    </location>
</feature>
<keyword evidence="10 11" id="KW-0472">Membrane</keyword>
<dbReference type="PROSITE" id="PS00154">
    <property type="entry name" value="ATPASE_E1_E2"/>
    <property type="match status" value="1"/>
</dbReference>
<keyword evidence="6 11" id="KW-0067">ATP-binding</keyword>
<feature type="transmembrane region" description="Helical" evidence="11">
    <location>
        <begin position="31"/>
        <end position="52"/>
    </location>
</feature>
<dbReference type="PANTHER" id="PTHR43079:SF1">
    <property type="entry name" value="CADMIUM_ZINC-TRANSPORTING ATPASE HMA1, CHLOROPLASTIC-RELATED"/>
    <property type="match status" value="1"/>
</dbReference>
<dbReference type="InterPro" id="IPR008250">
    <property type="entry name" value="ATPase_P-typ_transduc_dom_A_sf"/>
</dbReference>
<dbReference type="Proteomes" id="UP000664495">
    <property type="component" value="Unassembled WGS sequence"/>
</dbReference>
<dbReference type="Pfam" id="PF00122">
    <property type="entry name" value="E1-E2_ATPase"/>
    <property type="match status" value="1"/>
</dbReference>
<dbReference type="RefSeq" id="WP_207107682.1">
    <property type="nucleotide sequence ID" value="NZ_JAFLVR010000013.1"/>
</dbReference>
<keyword evidence="11" id="KW-1003">Cell membrane</keyword>
<dbReference type="InterPro" id="IPR059000">
    <property type="entry name" value="ATPase_P-type_domA"/>
</dbReference>
<feature type="domain" description="P-type ATPase A" evidence="13">
    <location>
        <begin position="148"/>
        <end position="248"/>
    </location>
</feature>
<evidence type="ECO:0000256" key="10">
    <source>
        <dbReference type="ARBA" id="ARBA00023136"/>
    </source>
</evidence>
<evidence type="ECO:0000256" key="9">
    <source>
        <dbReference type="ARBA" id="ARBA00022989"/>
    </source>
</evidence>
<keyword evidence="7" id="KW-0460">Magnesium</keyword>
<evidence type="ECO:0000256" key="12">
    <source>
        <dbReference type="SAM" id="MobiDB-lite"/>
    </source>
</evidence>
<dbReference type="Gene3D" id="3.40.50.1000">
    <property type="entry name" value="HAD superfamily/HAD-like"/>
    <property type="match status" value="1"/>
</dbReference>
<name>A0ABS3HEL7_9ENTE</name>
<dbReference type="CDD" id="cd07551">
    <property type="entry name" value="P-type_ATPase_HM_ZosA_PfeT-like"/>
    <property type="match status" value="1"/>
</dbReference>
<dbReference type="InterPro" id="IPR036412">
    <property type="entry name" value="HAD-like_sf"/>
</dbReference>
<dbReference type="InterPro" id="IPR023299">
    <property type="entry name" value="ATPase_P-typ_cyto_dom_N"/>
</dbReference>
<evidence type="ECO:0000313" key="14">
    <source>
        <dbReference type="EMBL" id="MBO0451900.1"/>
    </source>
</evidence>
<gene>
    <name evidence="14" type="primary">cadA</name>
    <name evidence="14" type="ORF">JZO85_06435</name>
</gene>
<evidence type="ECO:0000259" key="13">
    <source>
        <dbReference type="Pfam" id="PF00122"/>
    </source>
</evidence>
<evidence type="ECO:0000256" key="5">
    <source>
        <dbReference type="ARBA" id="ARBA00022741"/>
    </source>
</evidence>
<evidence type="ECO:0000256" key="2">
    <source>
        <dbReference type="ARBA" id="ARBA00006024"/>
    </source>
</evidence>
<sequence length="654" mass="70919">MEKANVNIHDHETGHNHDHDHHSHDHDHSHGGGFTIFMFFVGIAAFIGGYILEGSNELYSNAAFIIAVVTAGYHIILEGLGDTFKDSISARKFQPNVHFLMALAAAGAIAIGNYEEAAMLIVIFAAAHFLEAYVDGKSKREITNLLNMNPTEARVLSSDGSTEVVPVEKVKIGDILQVLNGDQVPTDGIVRTGTTAIDESSINGESIPKEKTVGDEVYGSTINGAGTFTMEVTKDSSETVFSKILQLVNQSQKSLTKTATLIQRVEPKYVTVVLVLFPFVLLAGPYIFGWSWELSLYRSMVYLISVSPCALAASAVPTTLATISNLSKKGVLVKGGAYLSTLQGLKAISFDKTGTLTNGKPQVTDYSFEQALDQDALIDLIVAMEKQTNHPLAAAIINKFTVKNELELEVENEVGRGLSTIYQGEHYRIGKPTSFEKVSFVYKEKERQLSSEGKTVVFIGKNETVIGLIALMDVPNCYAKDAIRYFKEAGLHTTMITGDGKLTGEAVGKQIGVDEVAANVMPEDKAAIVQEQQRKYGSTGMLGDGINDAPALVTADVGIAMGDGTDVAMDVADLVLMKNDLSKLVYAHKLSKKMDKVTWQNIAFSMFVVLFLVTLNFLGKMDITIGVILHEGSTIVVILNALRMLKTPKKLLND</sequence>
<dbReference type="InterPro" id="IPR001757">
    <property type="entry name" value="P_typ_ATPase"/>
</dbReference>
<keyword evidence="15" id="KW-1185">Reference proteome</keyword>
<proteinExistence type="inferred from homology"/>